<proteinExistence type="predicted"/>
<keyword evidence="2" id="KW-1185">Reference proteome</keyword>
<evidence type="ECO:0000313" key="2">
    <source>
        <dbReference type="Proteomes" id="UP000568380"/>
    </source>
</evidence>
<dbReference type="InterPro" id="IPR025355">
    <property type="entry name" value="DUF4259"/>
</dbReference>
<name>A0A7W8EGV2_9ACTN</name>
<dbReference type="EMBL" id="JACHIN010000005">
    <property type="protein sequence ID" value="MBB5078806.1"/>
    <property type="molecule type" value="Genomic_DNA"/>
</dbReference>
<sequence length="141" mass="15816">MEIRRGDTDPFDSDEAFDDLHDLEDAEDLVLALFKLMSGLDADAPIYLGDVEGPVAAACLVACRFAEITPDEEWAAEWLKRNPFLADVNLRRHASSVLDIAARPDDNELYDLWQTTEARESWLNELDTYRRALSTAKDAGA</sequence>
<evidence type="ECO:0000313" key="1">
    <source>
        <dbReference type="EMBL" id="MBB5078806.1"/>
    </source>
</evidence>
<reference evidence="1 2" key="1">
    <citation type="submission" date="2020-08" db="EMBL/GenBank/DDBJ databases">
        <title>Genomic Encyclopedia of Type Strains, Phase IV (KMG-IV): sequencing the most valuable type-strain genomes for metagenomic binning, comparative biology and taxonomic classification.</title>
        <authorList>
            <person name="Goeker M."/>
        </authorList>
    </citation>
    <scope>NUCLEOTIDE SEQUENCE [LARGE SCALE GENOMIC DNA]</scope>
    <source>
        <strain evidence="1 2">DSM 45385</strain>
    </source>
</reference>
<dbReference type="Proteomes" id="UP000568380">
    <property type="component" value="Unassembled WGS sequence"/>
</dbReference>
<gene>
    <name evidence="1" type="ORF">HNR40_004292</name>
</gene>
<dbReference type="AlphaFoldDB" id="A0A7W8EGV2"/>
<dbReference type="RefSeq" id="WP_184963838.1">
    <property type="nucleotide sequence ID" value="NZ_JACHIN010000005.1"/>
</dbReference>
<dbReference type="Pfam" id="PF14078">
    <property type="entry name" value="DUF4259"/>
    <property type="match status" value="1"/>
</dbReference>
<accession>A0A7W8EGV2</accession>
<comment type="caution">
    <text evidence="1">The sequence shown here is derived from an EMBL/GenBank/DDBJ whole genome shotgun (WGS) entry which is preliminary data.</text>
</comment>
<protein>
    <recommendedName>
        <fullName evidence="3">DUF4259 domain-containing protein</fullName>
    </recommendedName>
</protein>
<organism evidence="1 2">
    <name type="scientific">Nonomuraea endophytica</name>
    <dbReference type="NCBI Taxonomy" id="714136"/>
    <lineage>
        <taxon>Bacteria</taxon>
        <taxon>Bacillati</taxon>
        <taxon>Actinomycetota</taxon>
        <taxon>Actinomycetes</taxon>
        <taxon>Streptosporangiales</taxon>
        <taxon>Streptosporangiaceae</taxon>
        <taxon>Nonomuraea</taxon>
    </lineage>
</organism>
<evidence type="ECO:0008006" key="3">
    <source>
        <dbReference type="Google" id="ProtNLM"/>
    </source>
</evidence>